<dbReference type="EMBL" id="CACRTV010000044">
    <property type="protein sequence ID" value="VYU22301.1"/>
    <property type="molecule type" value="Genomic_DNA"/>
</dbReference>
<evidence type="ECO:0000313" key="2">
    <source>
        <dbReference type="EMBL" id="VYU22301.1"/>
    </source>
</evidence>
<dbReference type="RefSeq" id="WP_156561057.1">
    <property type="nucleotide sequence ID" value="NZ_CACRTV010000044.1"/>
</dbReference>
<organism evidence="2">
    <name type="scientific">Clostridium paraputrificum</name>
    <dbReference type="NCBI Taxonomy" id="29363"/>
    <lineage>
        <taxon>Bacteria</taxon>
        <taxon>Bacillati</taxon>
        <taxon>Bacillota</taxon>
        <taxon>Clostridia</taxon>
        <taxon>Eubacteriales</taxon>
        <taxon>Clostridiaceae</taxon>
        <taxon>Clostridium</taxon>
    </lineage>
</organism>
<feature type="transmembrane region" description="Helical" evidence="1">
    <location>
        <begin position="73"/>
        <end position="90"/>
    </location>
</feature>
<keyword evidence="1" id="KW-1133">Transmembrane helix</keyword>
<dbReference type="Pfam" id="PF11750">
    <property type="entry name" value="DUF3307"/>
    <property type="match status" value="1"/>
</dbReference>
<protein>
    <recommendedName>
        <fullName evidence="3">DUF3307 domain-containing protein</fullName>
    </recommendedName>
</protein>
<feature type="transmembrane region" description="Helical" evidence="1">
    <location>
        <begin position="152"/>
        <end position="174"/>
    </location>
</feature>
<proteinExistence type="predicted"/>
<dbReference type="AlphaFoldDB" id="A0A6N3D620"/>
<feature type="transmembrane region" description="Helical" evidence="1">
    <location>
        <begin position="239"/>
        <end position="263"/>
    </location>
</feature>
<evidence type="ECO:0008006" key="3">
    <source>
        <dbReference type="Google" id="ProtNLM"/>
    </source>
</evidence>
<dbReference type="InterPro" id="IPR021737">
    <property type="entry name" value="Phage_phiKZ_Orf197"/>
</dbReference>
<accession>A0A6N3D620</accession>
<keyword evidence="1" id="KW-0472">Membrane</keyword>
<reference evidence="2" key="1">
    <citation type="submission" date="2019-11" db="EMBL/GenBank/DDBJ databases">
        <authorList>
            <person name="Feng L."/>
        </authorList>
    </citation>
    <scope>NUCLEOTIDE SEQUENCE</scope>
    <source>
        <strain evidence="2">CParaputrificumLFYP93</strain>
    </source>
</reference>
<sequence length="266" mass="30842">MYFTLFLMSLISHILGDFVFQSDKIVKGREGANNVKYKWYTSSTRYNLIHAFIHGIIFILLTWIVIYTSTITLYNYFFYAIAILFIHFIIDYGKSCYKIVMEKLPFKIENVVLFILDQFLHFLSLYIIFIVFNNISFKDFLQYIHSLYSQAIPYNNFLSIVFIILFCSYGVGYFSKFLLKSIGRNSSQQDEGAKNGGFIIGICERLFIMISVVCSQYGLIAVILTLKSIARFKKFSEDYFVECFIVGTLVSLVTAFIGGILIYNLI</sequence>
<feature type="transmembrane region" description="Helical" evidence="1">
    <location>
        <begin position="111"/>
        <end position="132"/>
    </location>
</feature>
<name>A0A6N3D620_9CLOT</name>
<feature type="transmembrane region" description="Helical" evidence="1">
    <location>
        <begin position="206"/>
        <end position="227"/>
    </location>
</feature>
<feature type="transmembrane region" description="Helical" evidence="1">
    <location>
        <begin position="46"/>
        <end position="67"/>
    </location>
</feature>
<keyword evidence="1" id="KW-0812">Transmembrane</keyword>
<gene>
    <name evidence="2" type="ORF">CPLFYP93_01715</name>
</gene>
<evidence type="ECO:0000256" key="1">
    <source>
        <dbReference type="SAM" id="Phobius"/>
    </source>
</evidence>